<organism evidence="11 12">
    <name type="scientific">Physcomitrium patens</name>
    <name type="common">Spreading-leaved earth moss</name>
    <name type="synonym">Physcomitrella patens</name>
    <dbReference type="NCBI Taxonomy" id="3218"/>
    <lineage>
        <taxon>Eukaryota</taxon>
        <taxon>Viridiplantae</taxon>
        <taxon>Streptophyta</taxon>
        <taxon>Embryophyta</taxon>
        <taxon>Bryophyta</taxon>
        <taxon>Bryophytina</taxon>
        <taxon>Bryopsida</taxon>
        <taxon>Funariidae</taxon>
        <taxon>Funariales</taxon>
        <taxon>Funariaceae</taxon>
        <taxon>Physcomitrium</taxon>
    </lineage>
</organism>
<comment type="subcellular location">
    <subcellularLocation>
        <location evidence="1">Nucleus</location>
    </subcellularLocation>
</comment>
<dbReference type="RefSeq" id="XP_024400960.1">
    <property type="nucleotide sequence ID" value="XM_024545192.2"/>
</dbReference>
<dbReference type="OrthoDB" id="10266058at2759"/>
<feature type="compositionally biased region" description="Basic and acidic residues" evidence="9">
    <location>
        <begin position="39"/>
        <end position="123"/>
    </location>
</feature>
<dbReference type="NCBIfam" id="TIGR01642">
    <property type="entry name" value="U2AF_lg"/>
    <property type="match status" value="1"/>
</dbReference>
<dbReference type="AlphaFoldDB" id="A0A7I4BDQ1"/>
<evidence type="ECO:0000256" key="3">
    <source>
        <dbReference type="ARBA" id="ARBA00022664"/>
    </source>
</evidence>
<dbReference type="RefSeq" id="XP_024400959.1">
    <property type="nucleotide sequence ID" value="XM_024545191.2"/>
</dbReference>
<dbReference type="EnsemblPlants" id="Pp3c17_14650V3.9">
    <property type="protein sequence ID" value="Pp3c17_14650V3.9"/>
    <property type="gene ID" value="Pp3c17_14650"/>
</dbReference>
<dbReference type="Proteomes" id="UP000006727">
    <property type="component" value="Chromosome 17"/>
</dbReference>
<dbReference type="InterPro" id="IPR000504">
    <property type="entry name" value="RRM_dom"/>
</dbReference>
<dbReference type="SMART" id="SM00360">
    <property type="entry name" value="RRM"/>
    <property type="match status" value="3"/>
</dbReference>
<dbReference type="Gramene" id="Pp3c17_14650V3.9">
    <property type="protein sequence ID" value="Pp3c17_14650V3.9"/>
    <property type="gene ID" value="Pp3c17_14650"/>
</dbReference>
<dbReference type="PANTHER" id="PTHR23139">
    <property type="entry name" value="RNA-BINDING PROTEIN"/>
    <property type="match status" value="1"/>
</dbReference>
<evidence type="ECO:0000256" key="1">
    <source>
        <dbReference type="ARBA" id="ARBA00004123"/>
    </source>
</evidence>
<reference evidence="11 12" key="2">
    <citation type="journal article" date="2018" name="Plant J.">
        <title>The Physcomitrella patens chromosome-scale assembly reveals moss genome structure and evolution.</title>
        <authorList>
            <person name="Lang D."/>
            <person name="Ullrich K.K."/>
            <person name="Murat F."/>
            <person name="Fuchs J."/>
            <person name="Jenkins J."/>
            <person name="Haas F.B."/>
            <person name="Piednoel M."/>
            <person name="Gundlach H."/>
            <person name="Van Bel M."/>
            <person name="Meyberg R."/>
            <person name="Vives C."/>
            <person name="Morata J."/>
            <person name="Symeonidi A."/>
            <person name="Hiss M."/>
            <person name="Muchero W."/>
            <person name="Kamisugi Y."/>
            <person name="Saleh O."/>
            <person name="Blanc G."/>
            <person name="Decker E.L."/>
            <person name="van Gessel N."/>
            <person name="Grimwood J."/>
            <person name="Hayes R.D."/>
            <person name="Graham S.W."/>
            <person name="Gunter L.E."/>
            <person name="McDaniel S.F."/>
            <person name="Hoernstein S.N.W."/>
            <person name="Larsson A."/>
            <person name="Li F.W."/>
            <person name="Perroud P.F."/>
            <person name="Phillips J."/>
            <person name="Ranjan P."/>
            <person name="Rokshar D.S."/>
            <person name="Rothfels C.J."/>
            <person name="Schneider L."/>
            <person name="Shu S."/>
            <person name="Stevenson D.W."/>
            <person name="Thummler F."/>
            <person name="Tillich M."/>
            <person name="Villarreal Aguilar J.C."/>
            <person name="Widiez T."/>
            <person name="Wong G.K."/>
            <person name="Wymore A."/>
            <person name="Zhang Y."/>
            <person name="Zimmer A.D."/>
            <person name="Quatrano R.S."/>
            <person name="Mayer K.F.X."/>
            <person name="Goodstein D."/>
            <person name="Casacuberta J.M."/>
            <person name="Vandepoele K."/>
            <person name="Reski R."/>
            <person name="Cuming A.C."/>
            <person name="Tuskan G.A."/>
            <person name="Maumus F."/>
            <person name="Salse J."/>
            <person name="Schmutz J."/>
            <person name="Rensing S.A."/>
        </authorList>
    </citation>
    <scope>NUCLEOTIDE SEQUENCE [LARGE SCALE GENOMIC DNA]</scope>
    <source>
        <strain evidence="11 12">cv. Gransden 2004</strain>
    </source>
</reference>
<evidence type="ECO:0000256" key="5">
    <source>
        <dbReference type="ARBA" id="ARBA00022884"/>
    </source>
</evidence>
<dbReference type="GO" id="GO:0000243">
    <property type="term" value="C:commitment complex"/>
    <property type="evidence" value="ECO:0000318"/>
    <property type="project" value="GO_Central"/>
</dbReference>
<dbReference type="CDD" id="cd12230">
    <property type="entry name" value="RRM1_U2AF65"/>
    <property type="match status" value="1"/>
</dbReference>
<dbReference type="InterPro" id="IPR003954">
    <property type="entry name" value="RRM_euk-type"/>
</dbReference>
<dbReference type="CDD" id="cd12231">
    <property type="entry name" value="RRM2_U2AF65"/>
    <property type="match status" value="1"/>
</dbReference>
<dbReference type="GO" id="GO:0016607">
    <property type="term" value="C:nuclear speck"/>
    <property type="evidence" value="ECO:0000318"/>
    <property type="project" value="GO_Central"/>
</dbReference>
<keyword evidence="12" id="KW-1185">Reference proteome</keyword>
<keyword evidence="5 8" id="KW-0694">RNA-binding</keyword>
<keyword evidence="7" id="KW-0539">Nucleus</keyword>
<sequence length="601" mass="65303">MALEDDDRCDGDLRDSPPPLSRSSCRTPDNDDLPPDGSFVREDGDRHRESREDDISKDRIRGDDGHRERRKRDERERGERSQRVEQGDRGGRGERWGRRHREDGEKSDRGDRERRHGHDWRDRERRHRRRSRSISPERSHDRRSRSRSKERKSKRMSGFDMAPPGVTVLPASALSGSMLNSMTGGLSASAAGAGSILSPLGQIAGMGFPSIFPFAGGTQATRHARRVYVGGLPPMANEQSVATFFSQVMAAVGGNTAGPGDAVVNVYINQEKRFAFVEMRTVEEASNAMALDGIVYEGVSVRVRRPSDYNPSMAATLGPSQPSSHLNLTAVGLTPGALGGADGPDRIFVGGLPYYLSEEQIMDLLSSFGHLRAFDLVKDRDTGNSKGYGFCVYQDPSVMDIACAALNGLKMGDRTLTVRRASASFMGFSGQPKPDQSNIIVQAQQQIALQKMVLSASGANAIGLGLGMSVGGMFPVLGGSMMPNLRSGGALAAAPETATKVICLSQVVSIVDLKDDVEFDEIVEDMKEECGKYGSLLNVVIPRPSYDEEDVPGIGMVFVEYSDLEGAAKAKQALHNRKFGGKLVIASYYSEDKFLNGDYGG</sequence>
<dbReference type="FunFam" id="3.30.70.330:FF:000111">
    <property type="entry name" value="U2 snRNP auxiliary factor large subunit"/>
    <property type="match status" value="1"/>
</dbReference>
<feature type="domain" description="RRM" evidence="10">
    <location>
        <begin position="506"/>
        <end position="591"/>
    </location>
</feature>
<evidence type="ECO:0000259" key="10">
    <source>
        <dbReference type="PROSITE" id="PS50102"/>
    </source>
</evidence>
<dbReference type="Gene3D" id="3.30.70.330">
    <property type="match status" value="3"/>
</dbReference>
<feature type="region of interest" description="Disordered" evidence="9">
    <location>
        <begin position="1"/>
        <end position="164"/>
    </location>
</feature>
<reference evidence="11" key="3">
    <citation type="submission" date="2020-12" db="UniProtKB">
        <authorList>
            <consortium name="EnsemblPlants"/>
        </authorList>
    </citation>
    <scope>IDENTIFICATION</scope>
</reference>
<evidence type="ECO:0000256" key="7">
    <source>
        <dbReference type="ARBA" id="ARBA00023242"/>
    </source>
</evidence>
<protein>
    <recommendedName>
        <fullName evidence="10">RRM domain-containing protein</fullName>
    </recommendedName>
</protein>
<dbReference type="EnsemblPlants" id="Pp3c17_14650V3.5">
    <property type="protein sequence ID" value="Pp3c17_14650V3.5"/>
    <property type="gene ID" value="Pp3c17_14650"/>
</dbReference>
<comment type="similarity">
    <text evidence="2">Belongs to the splicing factor SR family.</text>
</comment>
<name>A0A7I4BDQ1_PHYPA</name>
<dbReference type="GO" id="GO:0030628">
    <property type="term" value="F:pre-mRNA 3'-splice site binding"/>
    <property type="evidence" value="ECO:0000318"/>
    <property type="project" value="GO_Central"/>
</dbReference>
<dbReference type="FunFam" id="3.30.70.330:FF:000097">
    <property type="entry name" value="U2 snRNP auxiliary factor large subunit"/>
    <property type="match status" value="1"/>
</dbReference>
<dbReference type="Gramene" id="Pp3c17_14650V3.4">
    <property type="protein sequence ID" value="Pp3c17_14650V3.4"/>
    <property type="gene ID" value="Pp3c17_14650"/>
</dbReference>
<evidence type="ECO:0000256" key="2">
    <source>
        <dbReference type="ARBA" id="ARBA00010269"/>
    </source>
</evidence>
<keyword evidence="6" id="KW-0508">mRNA splicing</keyword>
<dbReference type="CDD" id="cd12232">
    <property type="entry name" value="RRM3_U2AF65"/>
    <property type="match status" value="1"/>
</dbReference>
<gene>
    <name evidence="11" type="primary">LOC112294578</name>
</gene>
<dbReference type="Gramene" id="Pp3c17_14650V3.3">
    <property type="protein sequence ID" value="Pp3c17_14650V3.3"/>
    <property type="gene ID" value="Pp3c17_14650"/>
</dbReference>
<dbReference type="GO" id="GO:0000245">
    <property type="term" value="P:spliceosomal complex assembly"/>
    <property type="evidence" value="ECO:0000318"/>
    <property type="project" value="GO_Central"/>
</dbReference>
<dbReference type="SMART" id="SM00361">
    <property type="entry name" value="RRM_1"/>
    <property type="match status" value="1"/>
</dbReference>
<feature type="compositionally biased region" description="Basic residues" evidence="9">
    <location>
        <begin position="141"/>
        <end position="155"/>
    </location>
</feature>
<dbReference type="GeneID" id="112294578"/>
<dbReference type="InterPro" id="IPR012677">
    <property type="entry name" value="Nucleotide-bd_a/b_plait_sf"/>
</dbReference>
<dbReference type="FunCoup" id="A0A7I4BDQ1">
    <property type="interactions" value="4329"/>
</dbReference>
<accession>A0A7I4BDQ1</accession>
<evidence type="ECO:0000256" key="4">
    <source>
        <dbReference type="ARBA" id="ARBA00022737"/>
    </source>
</evidence>
<dbReference type="InterPro" id="IPR035979">
    <property type="entry name" value="RBD_domain_sf"/>
</dbReference>
<dbReference type="GO" id="GO:0071004">
    <property type="term" value="C:U2-type prespliceosome"/>
    <property type="evidence" value="ECO:0000318"/>
    <property type="project" value="GO_Central"/>
</dbReference>
<dbReference type="Gramene" id="Pp3c17_14650V3.5">
    <property type="protein sequence ID" value="Pp3c17_14650V3.5"/>
    <property type="gene ID" value="Pp3c17_14650"/>
</dbReference>
<keyword evidence="3" id="KW-0507">mRNA processing</keyword>
<evidence type="ECO:0000256" key="8">
    <source>
        <dbReference type="PROSITE-ProRule" id="PRU00176"/>
    </source>
</evidence>
<reference evidence="11 12" key="1">
    <citation type="journal article" date="2008" name="Science">
        <title>The Physcomitrella genome reveals evolutionary insights into the conquest of land by plants.</title>
        <authorList>
            <person name="Rensing S."/>
            <person name="Lang D."/>
            <person name="Zimmer A."/>
            <person name="Terry A."/>
            <person name="Salamov A."/>
            <person name="Shapiro H."/>
            <person name="Nishiyama T."/>
            <person name="Perroud P.-F."/>
            <person name="Lindquist E."/>
            <person name="Kamisugi Y."/>
            <person name="Tanahashi T."/>
            <person name="Sakakibara K."/>
            <person name="Fujita T."/>
            <person name="Oishi K."/>
            <person name="Shin-I T."/>
            <person name="Kuroki Y."/>
            <person name="Toyoda A."/>
            <person name="Suzuki Y."/>
            <person name="Hashimoto A."/>
            <person name="Yamaguchi K."/>
            <person name="Sugano A."/>
            <person name="Kohara Y."/>
            <person name="Fujiyama A."/>
            <person name="Anterola A."/>
            <person name="Aoki S."/>
            <person name="Ashton N."/>
            <person name="Barbazuk W.B."/>
            <person name="Barker E."/>
            <person name="Bennetzen J."/>
            <person name="Bezanilla M."/>
            <person name="Blankenship R."/>
            <person name="Cho S.H."/>
            <person name="Dutcher S."/>
            <person name="Estelle M."/>
            <person name="Fawcett J.A."/>
            <person name="Gundlach H."/>
            <person name="Hanada K."/>
            <person name="Heyl A."/>
            <person name="Hicks K.A."/>
            <person name="Hugh J."/>
            <person name="Lohr M."/>
            <person name="Mayer K."/>
            <person name="Melkozernov A."/>
            <person name="Murata T."/>
            <person name="Nelson D."/>
            <person name="Pils B."/>
            <person name="Prigge M."/>
            <person name="Reiss B."/>
            <person name="Renner T."/>
            <person name="Rombauts S."/>
            <person name="Rushton P."/>
            <person name="Sanderfoot A."/>
            <person name="Schween G."/>
            <person name="Shiu S.-H."/>
            <person name="Stueber K."/>
            <person name="Theodoulou F.L."/>
            <person name="Tu H."/>
            <person name="Van de Peer Y."/>
            <person name="Verrier P.J."/>
            <person name="Waters E."/>
            <person name="Wood A."/>
            <person name="Yang L."/>
            <person name="Cove D."/>
            <person name="Cuming A."/>
            <person name="Hasebe M."/>
            <person name="Lucas S."/>
            <person name="Mishler D.B."/>
            <person name="Reski R."/>
            <person name="Grigoriev I."/>
            <person name="Quatrano R.S."/>
            <person name="Boore J.L."/>
        </authorList>
    </citation>
    <scope>NUCLEOTIDE SEQUENCE [LARGE SCALE GENOMIC DNA]</scope>
    <source>
        <strain evidence="11 12">cv. Gransden 2004</strain>
    </source>
</reference>
<dbReference type="EnsemblPlants" id="Pp3c17_14650V3.4">
    <property type="protein sequence ID" value="Pp3c17_14650V3.4"/>
    <property type="gene ID" value="Pp3c17_14650"/>
</dbReference>
<dbReference type="EMBL" id="ABEU02000017">
    <property type="status" value="NOT_ANNOTATED_CDS"/>
    <property type="molecule type" value="Genomic_DNA"/>
</dbReference>
<dbReference type="GO" id="GO:0089701">
    <property type="term" value="C:U2AF complex"/>
    <property type="evidence" value="ECO:0000318"/>
    <property type="project" value="GO_Central"/>
</dbReference>
<dbReference type="RefSeq" id="XP_024400958.1">
    <property type="nucleotide sequence ID" value="XM_024545190.2"/>
</dbReference>
<dbReference type="GO" id="GO:0008187">
    <property type="term" value="F:poly-pyrimidine tract binding"/>
    <property type="evidence" value="ECO:0000318"/>
    <property type="project" value="GO_Central"/>
</dbReference>
<dbReference type="EnsemblPlants" id="Pp3c17_14650V3.3">
    <property type="protein sequence ID" value="Pp3c17_14650V3.3"/>
    <property type="gene ID" value="Pp3c17_14650"/>
</dbReference>
<evidence type="ECO:0000256" key="6">
    <source>
        <dbReference type="ARBA" id="ARBA00023187"/>
    </source>
</evidence>
<feature type="domain" description="RRM" evidence="10">
    <location>
        <begin position="345"/>
        <end position="423"/>
    </location>
</feature>
<dbReference type="InterPro" id="IPR006529">
    <property type="entry name" value="U2AF_lg"/>
</dbReference>
<dbReference type="SUPFAM" id="SSF54928">
    <property type="entry name" value="RNA-binding domain, RBD"/>
    <property type="match status" value="2"/>
</dbReference>
<evidence type="ECO:0000256" key="9">
    <source>
        <dbReference type="SAM" id="MobiDB-lite"/>
    </source>
</evidence>
<keyword evidence="4" id="KW-0677">Repeat</keyword>
<evidence type="ECO:0000313" key="12">
    <source>
        <dbReference type="Proteomes" id="UP000006727"/>
    </source>
</evidence>
<dbReference type="KEGG" id="ppp:112294578"/>
<proteinExistence type="inferred from homology"/>
<feature type="domain" description="RRM" evidence="10">
    <location>
        <begin position="225"/>
        <end position="308"/>
    </location>
</feature>
<dbReference type="FunFam" id="3.30.70.330:FF:000057">
    <property type="entry name" value="U2 snRNP auxiliary factor large subunit"/>
    <property type="match status" value="1"/>
</dbReference>
<dbReference type="PROSITE" id="PS50102">
    <property type="entry name" value="RRM"/>
    <property type="match status" value="3"/>
</dbReference>
<evidence type="ECO:0000313" key="11">
    <source>
        <dbReference type="EnsemblPlants" id="Pp3c17_14650V3.3"/>
    </source>
</evidence>
<dbReference type="Pfam" id="PF00076">
    <property type="entry name" value="RRM_1"/>
    <property type="match status" value="2"/>
</dbReference>